<dbReference type="STRING" id="135651.G0MS73"/>
<dbReference type="EMBL" id="GL379809">
    <property type="protein sequence ID" value="EGT42673.1"/>
    <property type="molecule type" value="Genomic_DNA"/>
</dbReference>
<sequence length="739" mass="87198">MSIVSYHNENRISSGPLMRLIFEYVPKEILRVPITQLQFGFLDFVQDDGNQLLQWILKNSSHHLRMYGSAKELAENLKIYRNFTGFMATIGADIIEPYSMPPVLHRSFTGKEYIIKQDLFVHLQDLLLKYFPDMECIVMLSMILIFLKTEESKLDRYQEFVHYDKEEFAKLEAEVADLEKYLNKPDSNCFPMASSYDLKVKNYTLSEILLQWKTILPFDWDDSRFDGVQAILSSVVEEVPRKEKPLFFKHRFHNLNVIIKRLKSIMDRRPLWFKPYDEENPNTPKMIKVYEDCGESFVLIMDVYATIGPACIEKLEEFKKEDGSDFVWGWKTISYDELRRRFPKECKTIEFIHTPVMRAKHRAVPIMDVDGDPSLFAADVLLELLRRMIFGAKLFQRVNSDKKVWGLITQFFENHYDKFGTVHTIYVLTVEHAAEINDEFEKTFRKYMEEELETVKPVRNAKKDGFTLDNLRNELKYLGLIDAFPNITNYVDVVYEHVSKNKKESVLRTCDLFDAVELCQLISIFKKFPRLAEFLHSQKSCHRILIECAICTKEKAEKMAKQVILEDLGGMKVDGSSEEEARKHQSETLKEKLSTAELKIAKLKREIKLAEEKEEKTMKAKIEQQRTEEMKHHMVKLQIAKVQQEAGNINKLIESNLQLEKQLESEHQIDERLQQEKKEQREMKAQYIREQEKMNERIQSEKHLLNSADDKELRKKNMRLKFQLEEREKTIKNLLNELS</sequence>
<gene>
    <name evidence="3" type="ORF">CAEBREN_08899</name>
</gene>
<dbReference type="Proteomes" id="UP000008068">
    <property type="component" value="Unassembled WGS sequence"/>
</dbReference>
<dbReference type="OMA" id="EHDANER"/>
<feature type="coiled-coil region" evidence="1">
    <location>
        <begin position="586"/>
        <end position="620"/>
    </location>
</feature>
<dbReference type="InterPro" id="IPR056711">
    <property type="entry name" value="DUF7809"/>
</dbReference>
<dbReference type="OrthoDB" id="5874481at2759"/>
<dbReference type="GO" id="GO:0045087">
    <property type="term" value="P:innate immune response"/>
    <property type="evidence" value="ECO:0007669"/>
    <property type="project" value="TreeGrafter"/>
</dbReference>
<evidence type="ECO:0000256" key="1">
    <source>
        <dbReference type="SAM" id="Coils"/>
    </source>
</evidence>
<organism evidence="4">
    <name type="scientific">Caenorhabditis brenneri</name>
    <name type="common">Nematode worm</name>
    <dbReference type="NCBI Taxonomy" id="135651"/>
    <lineage>
        <taxon>Eukaryota</taxon>
        <taxon>Metazoa</taxon>
        <taxon>Ecdysozoa</taxon>
        <taxon>Nematoda</taxon>
        <taxon>Chromadorea</taxon>
        <taxon>Rhabditida</taxon>
        <taxon>Rhabditina</taxon>
        <taxon>Rhabditomorpha</taxon>
        <taxon>Rhabditoidea</taxon>
        <taxon>Rhabditidae</taxon>
        <taxon>Peloderinae</taxon>
        <taxon>Caenorhabditis</taxon>
    </lineage>
</organism>
<protein>
    <recommendedName>
        <fullName evidence="2">DUF7809 domain-containing protein</fullName>
    </recommendedName>
</protein>
<reference evidence="4" key="1">
    <citation type="submission" date="2011-07" db="EMBL/GenBank/DDBJ databases">
        <authorList>
            <consortium name="Caenorhabditis brenneri Sequencing and Analysis Consortium"/>
            <person name="Wilson R.K."/>
        </authorList>
    </citation>
    <scope>NUCLEOTIDE SEQUENCE [LARGE SCALE GENOMIC DNA]</scope>
    <source>
        <strain evidence="4">PB2801</strain>
    </source>
</reference>
<feature type="domain" description="DUF7809" evidence="2">
    <location>
        <begin position="113"/>
        <end position="276"/>
    </location>
</feature>
<accession>G0MS73</accession>
<evidence type="ECO:0000313" key="4">
    <source>
        <dbReference type="Proteomes" id="UP000008068"/>
    </source>
</evidence>
<dbReference type="AlphaFoldDB" id="G0MS73"/>
<feature type="coiled-coil region" evidence="1">
    <location>
        <begin position="656"/>
        <end position="737"/>
    </location>
</feature>
<name>G0MS73_CAEBE</name>
<evidence type="ECO:0000259" key="2">
    <source>
        <dbReference type="Pfam" id="PF25100"/>
    </source>
</evidence>
<dbReference type="HOGENOM" id="CLU_007994_0_0_1"/>
<evidence type="ECO:0000313" key="3">
    <source>
        <dbReference type="EMBL" id="EGT42673.1"/>
    </source>
</evidence>
<dbReference type="Pfam" id="PF25100">
    <property type="entry name" value="DUF7809"/>
    <property type="match status" value="1"/>
</dbReference>
<dbReference type="InParanoid" id="G0MS73"/>
<dbReference type="GO" id="GO:0045121">
    <property type="term" value="C:membrane raft"/>
    <property type="evidence" value="ECO:0007669"/>
    <property type="project" value="TreeGrafter"/>
</dbReference>
<dbReference type="eggNOG" id="KOG0800">
    <property type="taxonomic scope" value="Eukaryota"/>
</dbReference>
<dbReference type="PANTHER" id="PTHR21447:SF13">
    <property type="entry name" value="RING-TYPE DOMAIN-CONTAINING PROTEIN"/>
    <property type="match status" value="1"/>
</dbReference>
<keyword evidence="1" id="KW-0175">Coiled coil</keyword>
<proteinExistence type="predicted"/>
<keyword evidence="4" id="KW-1185">Reference proteome</keyword>
<dbReference type="PANTHER" id="PTHR21447">
    <property type="entry name" value="RING-TYPE DOMAIN-CONTAINING PROTEIN-RELATED"/>
    <property type="match status" value="1"/>
</dbReference>